<sequence length="72" mass="7794">MLDTEGHMIEDPSGQPKIDRKRWLRPTLSGIGMIARSTHLKMGSAFRNVCYEFVSQIAGCGGPCVRASTVAG</sequence>
<dbReference type="AlphaFoldDB" id="A0A0M7BFK1"/>
<evidence type="ECO:0000313" key="1">
    <source>
        <dbReference type="EMBL" id="CUH40096.1"/>
    </source>
</evidence>
<proteinExistence type="predicted"/>
<organism evidence="1 2">
    <name type="scientific">Jannaschia seosinensis</name>
    <dbReference type="NCBI Taxonomy" id="313367"/>
    <lineage>
        <taxon>Bacteria</taxon>
        <taxon>Pseudomonadati</taxon>
        <taxon>Pseudomonadota</taxon>
        <taxon>Alphaproteobacteria</taxon>
        <taxon>Rhodobacterales</taxon>
        <taxon>Roseobacteraceae</taxon>
        <taxon>Jannaschia</taxon>
    </lineage>
</organism>
<accession>A0A0M7BFK1</accession>
<protein>
    <submittedName>
        <fullName evidence="1">Uncharacterized protein</fullName>
    </submittedName>
</protein>
<gene>
    <name evidence="1" type="ORF">JSE7799_02825</name>
</gene>
<evidence type="ECO:0000313" key="2">
    <source>
        <dbReference type="Proteomes" id="UP000049455"/>
    </source>
</evidence>
<keyword evidence="2" id="KW-1185">Reference proteome</keyword>
<dbReference type="STRING" id="313367.JSE7799_02825"/>
<name>A0A0M7BFK1_9RHOB</name>
<dbReference type="EMBL" id="CYPR01000189">
    <property type="protein sequence ID" value="CUH40096.1"/>
    <property type="molecule type" value="Genomic_DNA"/>
</dbReference>
<reference evidence="1 2" key="1">
    <citation type="submission" date="2015-09" db="EMBL/GenBank/DDBJ databases">
        <authorList>
            <person name="Jackson K.R."/>
            <person name="Lunt B.L."/>
            <person name="Fisher J.N.B."/>
            <person name="Gardner A.V."/>
            <person name="Bailey M.E."/>
            <person name="Deus L.M."/>
            <person name="Earl A.S."/>
            <person name="Gibby P.D."/>
            <person name="Hartmann K.A."/>
            <person name="Liu J.E."/>
            <person name="Manci A.M."/>
            <person name="Nielsen D.A."/>
            <person name="Solomon M.B."/>
            <person name="Breakwell D.P."/>
            <person name="Burnett S.H."/>
            <person name="Grose J.H."/>
        </authorList>
    </citation>
    <scope>NUCLEOTIDE SEQUENCE [LARGE SCALE GENOMIC DNA]</scope>
    <source>
        <strain evidence="1 2">CECT 7799</strain>
    </source>
</reference>
<dbReference type="Proteomes" id="UP000049455">
    <property type="component" value="Unassembled WGS sequence"/>
</dbReference>